<dbReference type="PANTHER" id="PTHR47966:SF1">
    <property type="entry name" value="ASPARTYL PROTEINASE"/>
    <property type="match status" value="1"/>
</dbReference>
<feature type="active site" evidence="5">
    <location>
        <position position="317"/>
    </location>
</feature>
<dbReference type="InterPro" id="IPR001969">
    <property type="entry name" value="Aspartic_peptidase_AS"/>
</dbReference>
<organism evidence="8 9">
    <name type="scientific">Canariomyces notabilis</name>
    <dbReference type="NCBI Taxonomy" id="2074819"/>
    <lineage>
        <taxon>Eukaryota</taxon>
        <taxon>Fungi</taxon>
        <taxon>Dikarya</taxon>
        <taxon>Ascomycota</taxon>
        <taxon>Pezizomycotina</taxon>
        <taxon>Sordariomycetes</taxon>
        <taxon>Sordariomycetidae</taxon>
        <taxon>Sordariales</taxon>
        <taxon>Chaetomiaceae</taxon>
        <taxon>Canariomyces</taxon>
    </lineage>
</organism>
<evidence type="ECO:0000256" key="4">
    <source>
        <dbReference type="ARBA" id="ARBA00022801"/>
    </source>
</evidence>
<dbReference type="InterPro" id="IPR021109">
    <property type="entry name" value="Peptidase_aspartic_dom_sf"/>
</dbReference>
<dbReference type="GO" id="GO:0004190">
    <property type="term" value="F:aspartic-type endopeptidase activity"/>
    <property type="evidence" value="ECO:0007669"/>
    <property type="project" value="UniProtKB-KW"/>
</dbReference>
<dbReference type="GeneID" id="89939122"/>
<dbReference type="InterPro" id="IPR001461">
    <property type="entry name" value="Aspartic_peptidase_A1"/>
</dbReference>
<comment type="similarity">
    <text evidence="1 6">Belongs to the peptidase A1 family.</text>
</comment>
<comment type="caution">
    <text evidence="8">The sequence shown here is derived from an EMBL/GenBank/DDBJ whole genome shotgun (WGS) entry which is preliminary data.</text>
</comment>
<dbReference type="PRINTS" id="PR00792">
    <property type="entry name" value="PEPSIN"/>
</dbReference>
<dbReference type="SUPFAM" id="SSF50630">
    <property type="entry name" value="Acid proteases"/>
    <property type="match status" value="1"/>
</dbReference>
<evidence type="ECO:0000313" key="9">
    <source>
        <dbReference type="Proteomes" id="UP001302812"/>
    </source>
</evidence>
<dbReference type="GO" id="GO:0006508">
    <property type="term" value="P:proteolysis"/>
    <property type="evidence" value="ECO:0007669"/>
    <property type="project" value="UniProtKB-KW"/>
</dbReference>
<dbReference type="PANTHER" id="PTHR47966">
    <property type="entry name" value="BETA-SITE APP-CLEAVING ENZYME, ISOFORM A-RELATED"/>
    <property type="match status" value="1"/>
</dbReference>
<evidence type="ECO:0000313" key="8">
    <source>
        <dbReference type="EMBL" id="KAK4113576.1"/>
    </source>
</evidence>
<protein>
    <submittedName>
        <fullName evidence="8">Acid protease</fullName>
    </submittedName>
</protein>
<feature type="active site" evidence="5">
    <location>
        <position position="130"/>
    </location>
</feature>
<evidence type="ECO:0000256" key="1">
    <source>
        <dbReference type="ARBA" id="ARBA00007447"/>
    </source>
</evidence>
<dbReference type="AlphaFoldDB" id="A0AAN6TFL3"/>
<keyword evidence="3 6" id="KW-0064">Aspartyl protease</keyword>
<sequence length="443" mass="49279">MLRRNRIVDIESILEEQKKLRAKLGLHKIPATPNPNYKHNGTRSYVSALNRYGFQPTKPGPYFQAFTRDTSRASGKPAPGSLPAVWTGLYKSDKDGNVSKVSADDQQNDAEYLCNLSIGSAPQKLLLNFDTGSADLWVKPSDFQHTKSSTFKIASHKTWEMWYGDGSLVSGFVGTDMVSIGGLVVRKQAVEVAQKLSPTLLHSTMAGSLGMAFRQLNTVKKDGKPDPQRTLLDNMISQRLLPKHSQLFTSALYRLQDGGKQSYYTFGWIDQDLVKESGEDIAWTRVDKSTGFWMFPSESAMVNGQIIPSSGNKAVADTGTALALVSDELCDALYRQIPGALYSYEYQGYIIPRHIKIDQLPNFSLAVGDKQFVIQKQDLLFALADAKYWYGSVQSRGRNPFDILGSTFLKSIYAIWDQGNSRFGAVPKIEEMQDFDAPRTPSP</sequence>
<keyword evidence="2 6" id="KW-0645">Protease</keyword>
<dbReference type="RefSeq" id="XP_064671146.1">
    <property type="nucleotide sequence ID" value="XM_064814997.1"/>
</dbReference>
<dbReference type="PROSITE" id="PS51767">
    <property type="entry name" value="PEPTIDASE_A1"/>
    <property type="match status" value="1"/>
</dbReference>
<feature type="domain" description="Peptidase A1" evidence="7">
    <location>
        <begin position="112"/>
        <end position="426"/>
    </location>
</feature>
<dbReference type="PROSITE" id="PS00141">
    <property type="entry name" value="ASP_PROTEASE"/>
    <property type="match status" value="1"/>
</dbReference>
<dbReference type="CDD" id="cd06097">
    <property type="entry name" value="Aspergillopepsin_like"/>
    <property type="match status" value="1"/>
</dbReference>
<evidence type="ECO:0000256" key="2">
    <source>
        <dbReference type="ARBA" id="ARBA00022670"/>
    </source>
</evidence>
<evidence type="ECO:0000256" key="5">
    <source>
        <dbReference type="PIRSR" id="PIRSR601461-1"/>
    </source>
</evidence>
<dbReference type="Proteomes" id="UP001302812">
    <property type="component" value="Unassembled WGS sequence"/>
</dbReference>
<accession>A0AAN6TFL3</accession>
<keyword evidence="9" id="KW-1185">Reference proteome</keyword>
<evidence type="ECO:0000259" key="7">
    <source>
        <dbReference type="PROSITE" id="PS51767"/>
    </source>
</evidence>
<reference evidence="8" key="2">
    <citation type="submission" date="2023-05" db="EMBL/GenBank/DDBJ databases">
        <authorList>
            <consortium name="Lawrence Berkeley National Laboratory"/>
            <person name="Steindorff A."/>
            <person name="Hensen N."/>
            <person name="Bonometti L."/>
            <person name="Westerberg I."/>
            <person name="Brannstrom I.O."/>
            <person name="Guillou S."/>
            <person name="Cros-Aarteil S."/>
            <person name="Calhoun S."/>
            <person name="Haridas S."/>
            <person name="Kuo A."/>
            <person name="Mondo S."/>
            <person name="Pangilinan J."/>
            <person name="Riley R."/>
            <person name="Labutti K."/>
            <person name="Andreopoulos B."/>
            <person name="Lipzen A."/>
            <person name="Chen C."/>
            <person name="Yanf M."/>
            <person name="Daum C."/>
            <person name="Ng V."/>
            <person name="Clum A."/>
            <person name="Ohm R."/>
            <person name="Martin F."/>
            <person name="Silar P."/>
            <person name="Natvig D."/>
            <person name="Lalanne C."/>
            <person name="Gautier V."/>
            <person name="Ament-Velasquez S.L."/>
            <person name="Kruys A."/>
            <person name="Hutchinson M.I."/>
            <person name="Powell A.J."/>
            <person name="Barry K."/>
            <person name="Miller A.N."/>
            <person name="Grigoriev I.V."/>
            <person name="Debuchy R."/>
            <person name="Gladieux P."/>
            <person name="Thoren M.H."/>
            <person name="Johannesson H."/>
        </authorList>
    </citation>
    <scope>NUCLEOTIDE SEQUENCE</scope>
    <source>
        <strain evidence="8">CBS 508.74</strain>
    </source>
</reference>
<dbReference type="InterPro" id="IPR034163">
    <property type="entry name" value="Aspergillopepsin-like_cat_dom"/>
</dbReference>
<keyword evidence="4 6" id="KW-0378">Hydrolase</keyword>
<evidence type="ECO:0000256" key="6">
    <source>
        <dbReference type="RuleBase" id="RU000454"/>
    </source>
</evidence>
<dbReference type="InterPro" id="IPR033121">
    <property type="entry name" value="PEPTIDASE_A1"/>
</dbReference>
<proteinExistence type="inferred from homology"/>
<evidence type="ECO:0000256" key="3">
    <source>
        <dbReference type="ARBA" id="ARBA00022750"/>
    </source>
</evidence>
<dbReference type="EMBL" id="MU853339">
    <property type="protein sequence ID" value="KAK4113576.1"/>
    <property type="molecule type" value="Genomic_DNA"/>
</dbReference>
<gene>
    <name evidence="8" type="ORF">N656DRAFT_778368</name>
</gene>
<name>A0AAN6TFL3_9PEZI</name>
<dbReference type="Gene3D" id="2.40.70.10">
    <property type="entry name" value="Acid Proteases"/>
    <property type="match status" value="2"/>
</dbReference>
<dbReference type="Pfam" id="PF00026">
    <property type="entry name" value="Asp"/>
    <property type="match status" value="1"/>
</dbReference>
<reference evidence="8" key="1">
    <citation type="journal article" date="2023" name="Mol. Phylogenet. Evol.">
        <title>Genome-scale phylogeny and comparative genomics of the fungal order Sordariales.</title>
        <authorList>
            <person name="Hensen N."/>
            <person name="Bonometti L."/>
            <person name="Westerberg I."/>
            <person name="Brannstrom I.O."/>
            <person name="Guillou S."/>
            <person name="Cros-Aarteil S."/>
            <person name="Calhoun S."/>
            <person name="Haridas S."/>
            <person name="Kuo A."/>
            <person name="Mondo S."/>
            <person name="Pangilinan J."/>
            <person name="Riley R."/>
            <person name="LaButti K."/>
            <person name="Andreopoulos B."/>
            <person name="Lipzen A."/>
            <person name="Chen C."/>
            <person name="Yan M."/>
            <person name="Daum C."/>
            <person name="Ng V."/>
            <person name="Clum A."/>
            <person name="Steindorff A."/>
            <person name="Ohm R.A."/>
            <person name="Martin F."/>
            <person name="Silar P."/>
            <person name="Natvig D.O."/>
            <person name="Lalanne C."/>
            <person name="Gautier V."/>
            <person name="Ament-Velasquez S.L."/>
            <person name="Kruys A."/>
            <person name="Hutchinson M.I."/>
            <person name="Powell A.J."/>
            <person name="Barry K."/>
            <person name="Miller A.N."/>
            <person name="Grigoriev I.V."/>
            <person name="Debuchy R."/>
            <person name="Gladieux P."/>
            <person name="Hiltunen Thoren M."/>
            <person name="Johannesson H."/>
        </authorList>
    </citation>
    <scope>NUCLEOTIDE SEQUENCE</scope>
    <source>
        <strain evidence="8">CBS 508.74</strain>
    </source>
</reference>